<dbReference type="Pfam" id="PF05553">
    <property type="entry name" value="DUF761"/>
    <property type="match status" value="1"/>
</dbReference>
<proteinExistence type="predicted"/>
<evidence type="ECO:0008006" key="3">
    <source>
        <dbReference type="Google" id="ProtNLM"/>
    </source>
</evidence>
<accession>A0AAD3S0X3</accession>
<dbReference type="EMBL" id="BSYO01000003">
    <property type="protein sequence ID" value="GMH02329.1"/>
    <property type="molecule type" value="Genomic_DNA"/>
</dbReference>
<dbReference type="PANTHER" id="PTHR33265">
    <property type="entry name" value="AVR9/CF-9 RAPIDLY ELICITED PROTEIN-RELATED"/>
    <property type="match status" value="1"/>
</dbReference>
<protein>
    <recommendedName>
        <fullName evidence="3">DUF761 domain-containing protein</fullName>
    </recommendedName>
</protein>
<dbReference type="InterPro" id="IPR008480">
    <property type="entry name" value="DUF761_pln"/>
</dbReference>
<dbReference type="AlphaFoldDB" id="A0AAD3S0X3"/>
<organism evidence="1 2">
    <name type="scientific">Nepenthes gracilis</name>
    <name type="common">Slender pitcher plant</name>
    <dbReference type="NCBI Taxonomy" id="150966"/>
    <lineage>
        <taxon>Eukaryota</taxon>
        <taxon>Viridiplantae</taxon>
        <taxon>Streptophyta</taxon>
        <taxon>Embryophyta</taxon>
        <taxon>Tracheophyta</taxon>
        <taxon>Spermatophyta</taxon>
        <taxon>Magnoliopsida</taxon>
        <taxon>eudicotyledons</taxon>
        <taxon>Gunneridae</taxon>
        <taxon>Pentapetalae</taxon>
        <taxon>Caryophyllales</taxon>
        <taxon>Nepenthaceae</taxon>
        <taxon>Nepenthes</taxon>
    </lineage>
</organism>
<comment type="caution">
    <text evidence="1">The sequence shown here is derived from an EMBL/GenBank/DDBJ whole genome shotgun (WGS) entry which is preliminary data.</text>
</comment>
<sequence length="175" mass="20277">MGKKKSNATQRAWNLLRLALLRARKGGLLKCRLVAELRLLPRCLKGLKHPSSRSMIRFGERELSFDETPVVHIRMSKPALLRFKMPHIPCINPELDFHYDFDEDEGKMYDNYEARQNLLGNVSDMEGGNDSGVCYEEEGIDARAEEFIANFYEQIKMQRQISHLQYIEMINRGAS</sequence>
<evidence type="ECO:0000313" key="2">
    <source>
        <dbReference type="Proteomes" id="UP001279734"/>
    </source>
</evidence>
<dbReference type="PANTHER" id="PTHR33265:SF5">
    <property type="entry name" value="COTTON FIBER PROTEIN"/>
    <property type="match status" value="1"/>
</dbReference>
<evidence type="ECO:0000313" key="1">
    <source>
        <dbReference type="EMBL" id="GMH02329.1"/>
    </source>
</evidence>
<name>A0AAD3S0X3_NEPGR</name>
<keyword evidence="2" id="KW-1185">Reference proteome</keyword>
<dbReference type="Proteomes" id="UP001279734">
    <property type="component" value="Unassembled WGS sequence"/>
</dbReference>
<gene>
    <name evidence="1" type="ORF">Nepgr_004168</name>
</gene>
<reference evidence="1" key="1">
    <citation type="submission" date="2023-05" db="EMBL/GenBank/DDBJ databases">
        <title>Nepenthes gracilis genome sequencing.</title>
        <authorList>
            <person name="Fukushima K."/>
        </authorList>
    </citation>
    <scope>NUCLEOTIDE SEQUENCE</scope>
    <source>
        <strain evidence="1">SING2019-196</strain>
    </source>
</reference>